<dbReference type="EMBL" id="QPMM01000002">
    <property type="protein sequence ID" value="RFS24723.1"/>
    <property type="molecule type" value="Genomic_DNA"/>
</dbReference>
<dbReference type="InterPro" id="IPR027268">
    <property type="entry name" value="Peptidase_M4/M1_CTD_sf"/>
</dbReference>
<feature type="transmembrane region" description="Helical" evidence="1">
    <location>
        <begin position="180"/>
        <end position="200"/>
    </location>
</feature>
<feature type="transmembrane region" description="Helical" evidence="1">
    <location>
        <begin position="572"/>
        <end position="594"/>
    </location>
</feature>
<comment type="caution">
    <text evidence="2">The sequence shown here is derived from an EMBL/GenBank/DDBJ whole genome shotgun (WGS) entry which is preliminary data.</text>
</comment>
<feature type="transmembrane region" description="Helical" evidence="1">
    <location>
        <begin position="21"/>
        <end position="43"/>
    </location>
</feature>
<dbReference type="RefSeq" id="WP_116974579.1">
    <property type="nucleotide sequence ID" value="NZ_QPMM01000002.1"/>
</dbReference>
<keyword evidence="1" id="KW-0472">Membrane</keyword>
<evidence type="ECO:0000313" key="3">
    <source>
        <dbReference type="Proteomes" id="UP000260644"/>
    </source>
</evidence>
<dbReference type="Gene3D" id="1.10.390.10">
    <property type="entry name" value="Neutral Protease Domain 2"/>
    <property type="match status" value="1"/>
</dbReference>
<feature type="transmembrane region" description="Helical" evidence="1">
    <location>
        <begin position="105"/>
        <end position="130"/>
    </location>
</feature>
<feature type="transmembrane region" description="Helical" evidence="1">
    <location>
        <begin position="358"/>
        <end position="375"/>
    </location>
</feature>
<dbReference type="Proteomes" id="UP000260644">
    <property type="component" value="Unassembled WGS sequence"/>
</dbReference>
<dbReference type="AlphaFoldDB" id="A0A3E1YE47"/>
<feature type="transmembrane region" description="Helical" evidence="1">
    <location>
        <begin position="150"/>
        <end position="173"/>
    </location>
</feature>
<dbReference type="GO" id="GO:0005886">
    <property type="term" value="C:plasma membrane"/>
    <property type="evidence" value="ECO:0007669"/>
    <property type="project" value="UniProtKB-SubCell"/>
</dbReference>
<proteinExistence type="predicted"/>
<evidence type="ECO:0000313" key="2">
    <source>
        <dbReference type="EMBL" id="RFS24723.1"/>
    </source>
</evidence>
<dbReference type="OrthoDB" id="100605at2"/>
<feature type="transmembrane region" description="Helical" evidence="1">
    <location>
        <begin position="63"/>
        <end position="84"/>
    </location>
</feature>
<evidence type="ECO:0000256" key="1">
    <source>
        <dbReference type="SAM" id="Phobius"/>
    </source>
</evidence>
<feature type="transmembrane region" description="Helical" evidence="1">
    <location>
        <begin position="402"/>
        <end position="426"/>
    </location>
</feature>
<feature type="transmembrane region" description="Helical" evidence="1">
    <location>
        <begin position="318"/>
        <end position="338"/>
    </location>
</feature>
<keyword evidence="1" id="KW-0812">Transmembrane</keyword>
<name>A0A3E1YE47_9BACT</name>
<feature type="transmembrane region" description="Helical" evidence="1">
    <location>
        <begin position="532"/>
        <end position="551"/>
    </location>
</feature>
<sequence length="1203" mass="137877">MQSFIKIFQFELQYRFRRWDTYIYFLAFLLFSFYSIHGSTLFVNYGGAGQRVYANSSITISYFISHMSIWLIAIAAALMSVPVIRDRETKAANFYFALPITKSGYLLGRFLGTLVILLIIATAVLVGITIGYLMPGHDPATLQPFKAIYFIWPFFVLIIFNIVIASLIFFSMVTLTRNVLGGYMTAVLIIALNMIAQRFFNPEDLTLYCYLDPYGEHAFFTMIRGWNIVQRNTALVPMESWMLYNRLLWLGIGLILFLIGYIRFDFGRWMQDKQSARKIKEDTSAKDARIAIPTVNRTFRFKDNLHHLFFQTKLELSYHLKTIFFIVMIFAAGFILFYDGISLTYPTTGYVLEIKNGYFSIFALIILVFFAGEAVNRERELKLAHITDALPIPDWIFTGSKLLSIIGIAFILSTLVLVAMFFSILYKGYPIYNPGVYLLECYGIVFPYYALLAVLAFGIQVLVKNKFVGHTIMILFFILNVIAKSLGIEHNLLFYGAPPKPGNGPLSGWAGYNIDYSEMNGYEPYLAGRTWFTIYWLIFAILLTIVVNLLWKRGIELNFRERLRLMKSRINKAAILAFGVFGIALIACGSYIFYNTNVLNEYLPQTSEVPFQKRADYEKKYKSYAALPVPWVTDINVDADIYPTERKTVMNIRYSMENRTTKAIDTLIATLPPQLKLESFTVKGYESQSIVHDPRLQFFALKLAKSILPGEHFEMVLNTKIHPQGFKNETQSDIARFSSKYMSISSDMDFPILGYEPRVEIGANDARVKYGLAPRTASSSQQPDTTAKYKNIWSANSDWVNINITVSTDNSHTAIAPGKLLKQWSDHQRNYFSYSTAGSKQPPSFDIYSGQFLKLERYWVSKDMQDSARIELYVHPRHTTNADSVFNISKNYLDYLHYTGGKQPLNLLRFVEMPYNGGSLSENSMLAHFDYAGPNFMDYRVSQAVLKEYFSNALAPAAFAGAGVYGSLTNKYTSSGISWKYGSNADGKIFYQPLQNYLTGRAEEKIQERPIFNTYNITYMSGKMDMAFGNLSAMLGDSLLNTYLLEFRESHAFQGPPYLLSEDLITFLRTHVPDSMHQRFDEYFYKVIVYRNKVRSIKATQTDDKRYRIEVEVEKHKFEDDGAGNEKPIKDEEYVDMGIFTMRNPPEARIPDIITSVKLTDGINRLVFYSDAPPTKVMIDPRYLLVNLNLLSGKNDEWKKVNL</sequence>
<feature type="transmembrane region" description="Helical" evidence="1">
    <location>
        <begin position="470"/>
        <end position="488"/>
    </location>
</feature>
<gene>
    <name evidence="2" type="ORF">DVR12_05865</name>
</gene>
<protein>
    <submittedName>
        <fullName evidence="2">Uncharacterized protein</fullName>
    </submittedName>
</protein>
<keyword evidence="1" id="KW-1133">Transmembrane helix</keyword>
<accession>A0A3E1YE47</accession>
<dbReference type="GO" id="GO:0140359">
    <property type="term" value="F:ABC-type transporter activity"/>
    <property type="evidence" value="ECO:0007669"/>
    <property type="project" value="InterPro"/>
</dbReference>
<feature type="transmembrane region" description="Helical" evidence="1">
    <location>
        <begin position="446"/>
        <end position="463"/>
    </location>
</feature>
<reference evidence="2 3" key="1">
    <citation type="submission" date="2018-07" db="EMBL/GenBank/DDBJ databases">
        <title>Chitinophaga K2CV101002-2 sp. nov., isolated from a monsoon evergreen broad-leaved forest soil.</title>
        <authorList>
            <person name="Lv Y."/>
        </authorList>
    </citation>
    <scope>NUCLEOTIDE SEQUENCE [LARGE SCALE GENOMIC DNA]</scope>
    <source>
        <strain evidence="2 3">GDMCC 1.1288</strain>
    </source>
</reference>
<organism evidence="2 3">
    <name type="scientific">Chitinophaga silvatica</name>
    <dbReference type="NCBI Taxonomy" id="2282649"/>
    <lineage>
        <taxon>Bacteria</taxon>
        <taxon>Pseudomonadati</taxon>
        <taxon>Bacteroidota</taxon>
        <taxon>Chitinophagia</taxon>
        <taxon>Chitinophagales</taxon>
        <taxon>Chitinophagaceae</taxon>
        <taxon>Chitinophaga</taxon>
    </lineage>
</organism>
<keyword evidence="3" id="KW-1185">Reference proteome</keyword>
<feature type="transmembrane region" description="Helical" evidence="1">
    <location>
        <begin position="247"/>
        <end position="264"/>
    </location>
</feature>